<name>A0A9D4FC20_DREPO</name>
<feature type="transmembrane region" description="Helical" evidence="2">
    <location>
        <begin position="45"/>
        <end position="68"/>
    </location>
</feature>
<keyword evidence="2" id="KW-1133">Transmembrane helix</keyword>
<keyword evidence="2" id="KW-0812">Transmembrane</keyword>
<keyword evidence="4" id="KW-1185">Reference proteome</keyword>
<evidence type="ECO:0000256" key="2">
    <source>
        <dbReference type="SAM" id="Phobius"/>
    </source>
</evidence>
<sequence length="165" mass="18250">MGISTSVGVFVVIFWIKHAESQYPLLRTNATPVVEETQADDSPFPGWAIASIAIVGMMGLVACSVKLLQEIRCHTDNQSKSHMRSPGPKSDTSGVPRSPRQTTHSDHDSSQNYSQLTNHQTYSTQGPGQENTPYLQLTPHGLERHDHVWQLTLDQSGAESWSVRL</sequence>
<accession>A0A9D4FC20</accession>
<proteinExistence type="predicted"/>
<protein>
    <submittedName>
        <fullName evidence="3">Uncharacterized protein</fullName>
    </submittedName>
</protein>
<gene>
    <name evidence="3" type="ORF">DPMN_148206</name>
</gene>
<organism evidence="3 4">
    <name type="scientific">Dreissena polymorpha</name>
    <name type="common">Zebra mussel</name>
    <name type="synonym">Mytilus polymorpha</name>
    <dbReference type="NCBI Taxonomy" id="45954"/>
    <lineage>
        <taxon>Eukaryota</taxon>
        <taxon>Metazoa</taxon>
        <taxon>Spiralia</taxon>
        <taxon>Lophotrochozoa</taxon>
        <taxon>Mollusca</taxon>
        <taxon>Bivalvia</taxon>
        <taxon>Autobranchia</taxon>
        <taxon>Heteroconchia</taxon>
        <taxon>Euheterodonta</taxon>
        <taxon>Imparidentia</taxon>
        <taxon>Neoheterodontei</taxon>
        <taxon>Myida</taxon>
        <taxon>Dreissenoidea</taxon>
        <taxon>Dreissenidae</taxon>
        <taxon>Dreissena</taxon>
    </lineage>
</organism>
<evidence type="ECO:0000313" key="3">
    <source>
        <dbReference type="EMBL" id="KAH3794668.1"/>
    </source>
</evidence>
<evidence type="ECO:0000256" key="1">
    <source>
        <dbReference type="SAM" id="MobiDB-lite"/>
    </source>
</evidence>
<dbReference type="EMBL" id="JAIWYP010000007">
    <property type="protein sequence ID" value="KAH3794668.1"/>
    <property type="molecule type" value="Genomic_DNA"/>
</dbReference>
<reference evidence="3" key="2">
    <citation type="submission" date="2020-11" db="EMBL/GenBank/DDBJ databases">
        <authorList>
            <person name="McCartney M.A."/>
            <person name="Auch B."/>
            <person name="Kono T."/>
            <person name="Mallez S."/>
            <person name="Becker A."/>
            <person name="Gohl D.M."/>
            <person name="Silverstein K.A.T."/>
            <person name="Koren S."/>
            <person name="Bechman K.B."/>
            <person name="Herman A."/>
            <person name="Abrahante J.E."/>
            <person name="Garbe J."/>
        </authorList>
    </citation>
    <scope>NUCLEOTIDE SEQUENCE</scope>
    <source>
        <strain evidence="3">Duluth1</strain>
        <tissue evidence="3">Whole animal</tissue>
    </source>
</reference>
<reference evidence="3" key="1">
    <citation type="journal article" date="2019" name="bioRxiv">
        <title>The Genome of the Zebra Mussel, Dreissena polymorpha: A Resource for Invasive Species Research.</title>
        <authorList>
            <person name="McCartney M.A."/>
            <person name="Auch B."/>
            <person name="Kono T."/>
            <person name="Mallez S."/>
            <person name="Zhang Y."/>
            <person name="Obille A."/>
            <person name="Becker A."/>
            <person name="Abrahante J.E."/>
            <person name="Garbe J."/>
            <person name="Badalamenti J.P."/>
            <person name="Herman A."/>
            <person name="Mangelson H."/>
            <person name="Liachko I."/>
            <person name="Sullivan S."/>
            <person name="Sone E.D."/>
            <person name="Koren S."/>
            <person name="Silverstein K.A.T."/>
            <person name="Beckman K.B."/>
            <person name="Gohl D.M."/>
        </authorList>
    </citation>
    <scope>NUCLEOTIDE SEQUENCE</scope>
    <source>
        <strain evidence="3">Duluth1</strain>
        <tissue evidence="3">Whole animal</tissue>
    </source>
</reference>
<evidence type="ECO:0000313" key="4">
    <source>
        <dbReference type="Proteomes" id="UP000828390"/>
    </source>
</evidence>
<feature type="compositionally biased region" description="Polar residues" evidence="1">
    <location>
        <begin position="90"/>
        <end position="102"/>
    </location>
</feature>
<dbReference type="Proteomes" id="UP000828390">
    <property type="component" value="Unassembled WGS sequence"/>
</dbReference>
<dbReference type="AlphaFoldDB" id="A0A9D4FC20"/>
<comment type="caution">
    <text evidence="3">The sequence shown here is derived from an EMBL/GenBank/DDBJ whole genome shotgun (WGS) entry which is preliminary data.</text>
</comment>
<feature type="region of interest" description="Disordered" evidence="1">
    <location>
        <begin position="76"/>
        <end position="114"/>
    </location>
</feature>
<keyword evidence="2" id="KW-0472">Membrane</keyword>